<dbReference type="EMBL" id="MH744425">
    <property type="protein sequence ID" value="AYD82303.1"/>
    <property type="molecule type" value="Genomic_DNA"/>
</dbReference>
<gene>
    <name evidence="1" type="primary">118</name>
    <name evidence="1" type="ORF">SEA_WAMBURGRXPRESS_119</name>
</gene>
<dbReference type="Proteomes" id="UP000267267">
    <property type="component" value="Segment"/>
</dbReference>
<evidence type="ECO:0000313" key="1">
    <source>
        <dbReference type="EMBL" id="AYD82303.1"/>
    </source>
</evidence>
<evidence type="ECO:0000313" key="2">
    <source>
        <dbReference type="Proteomes" id="UP000267267"/>
    </source>
</evidence>
<accession>A0A386KAM7</accession>
<reference evidence="1 2" key="1">
    <citation type="submission" date="2018-08" db="EMBL/GenBank/DDBJ databases">
        <authorList>
            <person name="Hellinger R.D."/>
            <person name="Sparks H.E."/>
            <person name="Pedulla M.L."/>
            <person name="Garlena R.A."/>
            <person name="Russell D.A."/>
            <person name="Pope W.H."/>
            <person name="Jacobs-Sera D."/>
            <person name="Hatfull G.F."/>
        </authorList>
    </citation>
    <scope>NUCLEOTIDE SEQUENCE [LARGE SCALE GENOMIC DNA]</scope>
</reference>
<proteinExistence type="predicted"/>
<sequence>MDRVIVNLVINIDLEQWADAFQIVGPRGARDDLKSLALQAVQHELNKHGFDTTVTLK</sequence>
<protein>
    <submittedName>
        <fullName evidence="1">Uncharacterized protein</fullName>
    </submittedName>
</protein>
<name>A0A386KAM7_9CAUD</name>
<organism evidence="1 2">
    <name type="scientific">Mycobacterium phage Wamburgrxpress</name>
    <dbReference type="NCBI Taxonomy" id="2315617"/>
    <lineage>
        <taxon>Viruses</taxon>
        <taxon>Duplodnaviria</taxon>
        <taxon>Heunggongvirae</taxon>
        <taxon>Uroviricota</taxon>
        <taxon>Caudoviricetes</taxon>
        <taxon>Vilmaviridae</taxon>
        <taxon>Lclasvirinae</taxon>
        <taxon>Bronvirus</taxon>
        <taxon>Bronvirus joedirt</taxon>
        <taxon>Mycobacterium virus JoeDirt</taxon>
    </lineage>
</organism>